<proteinExistence type="inferred from homology"/>
<dbReference type="Proteomes" id="UP000051330">
    <property type="component" value="Unassembled WGS sequence"/>
</dbReference>
<dbReference type="RefSeq" id="WP_057819409.1">
    <property type="nucleotide sequence ID" value="NZ_AZEC01000004.1"/>
</dbReference>
<dbReference type="InterPro" id="IPR050206">
    <property type="entry name" value="FtsK/SpoIIIE/SftA"/>
</dbReference>
<dbReference type="GO" id="GO:0003677">
    <property type="term" value="F:DNA binding"/>
    <property type="evidence" value="ECO:0007669"/>
    <property type="project" value="UniProtKB-KW"/>
</dbReference>
<feature type="transmembrane region" description="Helical" evidence="11">
    <location>
        <begin position="26"/>
        <end position="52"/>
    </location>
</feature>
<keyword evidence="13" id="KW-0131">Cell cycle</keyword>
<dbReference type="Gene3D" id="1.10.10.10">
    <property type="entry name" value="Winged helix-like DNA-binding domain superfamily/Winged helix DNA-binding domain"/>
    <property type="match status" value="1"/>
</dbReference>
<dbReference type="PATRIC" id="fig|1423792.3.peg.2295"/>
<dbReference type="InterPro" id="IPR036390">
    <property type="entry name" value="WH_DNA-bd_sf"/>
</dbReference>
<dbReference type="InterPro" id="IPR036388">
    <property type="entry name" value="WH-like_DNA-bd_sf"/>
</dbReference>
<keyword evidence="4 9" id="KW-0547">Nucleotide-binding</keyword>
<evidence type="ECO:0000256" key="11">
    <source>
        <dbReference type="SAM" id="Phobius"/>
    </source>
</evidence>
<dbReference type="Gene3D" id="3.30.980.40">
    <property type="match status" value="1"/>
</dbReference>
<feature type="compositionally biased region" description="Low complexity" evidence="10">
    <location>
        <begin position="230"/>
        <end position="260"/>
    </location>
</feature>
<comment type="subunit">
    <text evidence="8">Homohexamer. Forms a ring that surrounds DNA.</text>
</comment>
<name>A0A0R1MZH3_9LACO</name>
<sequence length="793" mass="85219">MAKRKTARTRKTTSRPKRRTPKQADLSLNVIGFAFLLLAVLATFRLGFLGVFLANALRLLVGDTYILAAVLLGAFGFMLMANGELPEVPGRRTGGLAITYCGSLLMMTAMFFQQANMHSRFLAYIWGALSAEFQRAAITESVGGGLIGTTLYSGSYFLVSQIGTYIVALLLMLGGAMLFFGVPFARVVHVAQHVETGSVAMSRAARHHTVSFWAKVQERFFEDSTTASGTPETKATPKAAEAEQPATPAAPNNTTSEAAPAKSDDFVIDAPTAAAPKSQAPVSGMTDEPQPADIAPDSTEDTDLPIRTTKVAENYTLPPTDLLTAIPPTDQSAEVSTINKNRRKLEDTLASFGVHAAVKKASLGPAVTKYEVQPAAGVKVSRIVNLTDDLALALAAKDIRMEAPIPGKPYVGIEVPNQQVSTVSFRDVVEHLPLDETHLLRVPLGKDVTGRVISADLSKMPHLLIAGSTGSGKSVMINTIITSLLLRTRPDQVKLMLIDPKMVELSVYNGVPHLLIPVVTEAKKAAGALNKVVAEMERRYELFAHASLRNMGEYNAKATAFNATAEGKKTPMPILPYIVVIVDELSDLMMVAGNEVETAIVRLAQMARAAGIHMIIATQRPSVDVITGLIKANIPSRIAFAVSSGIDSRTILDQTGAEKLLGRGDMLFLPMGASKPTRIQGAYISSEDVEKVVAFVADQQPAEYDQSMEPTEDDLNGIGASKDKDSEDEYFNDAVTLLKDQDSASVSMLQRRFRIGYNRAARLMDELEAHGVVSGPDGSKPRKVLNRTGQATS</sequence>
<feature type="transmembrane region" description="Helical" evidence="11">
    <location>
        <begin position="64"/>
        <end position="81"/>
    </location>
</feature>
<evidence type="ECO:0000256" key="6">
    <source>
        <dbReference type="ARBA" id="ARBA00022840"/>
    </source>
</evidence>
<reference evidence="13 14" key="1">
    <citation type="journal article" date="2015" name="Genome Announc.">
        <title>Expanding the biotechnology potential of lactobacilli through comparative genomics of 213 strains and associated genera.</title>
        <authorList>
            <person name="Sun Z."/>
            <person name="Harris H.M."/>
            <person name="McCann A."/>
            <person name="Guo C."/>
            <person name="Argimon S."/>
            <person name="Zhang W."/>
            <person name="Yang X."/>
            <person name="Jeffery I.B."/>
            <person name="Cooney J.C."/>
            <person name="Kagawa T.F."/>
            <person name="Liu W."/>
            <person name="Song Y."/>
            <person name="Salvetti E."/>
            <person name="Wrobel A."/>
            <person name="Rasinkangas P."/>
            <person name="Parkhill J."/>
            <person name="Rea M.C."/>
            <person name="O'Sullivan O."/>
            <person name="Ritari J."/>
            <person name="Douillard F.P."/>
            <person name="Paul Ross R."/>
            <person name="Yang R."/>
            <person name="Briner A.E."/>
            <person name="Felis G.E."/>
            <person name="de Vos W.M."/>
            <person name="Barrangou R."/>
            <person name="Klaenhammer T.R."/>
            <person name="Caufield P.W."/>
            <person name="Cui Y."/>
            <person name="Zhang H."/>
            <person name="O'Toole P.W."/>
        </authorList>
    </citation>
    <scope>NUCLEOTIDE SEQUENCE [LARGE SCALE GENOMIC DNA]</scope>
    <source>
        <strain evidence="13 14">DSM 12744</strain>
    </source>
</reference>
<keyword evidence="14" id="KW-1185">Reference proteome</keyword>
<evidence type="ECO:0000256" key="4">
    <source>
        <dbReference type="ARBA" id="ARBA00022741"/>
    </source>
</evidence>
<dbReference type="Pfam" id="PF17854">
    <property type="entry name" value="FtsK_alpha"/>
    <property type="match status" value="1"/>
</dbReference>
<feature type="region of interest" description="Disordered" evidence="10">
    <location>
        <begin position="1"/>
        <end position="21"/>
    </location>
</feature>
<evidence type="ECO:0000313" key="13">
    <source>
        <dbReference type="EMBL" id="KRL13425.1"/>
    </source>
</evidence>
<dbReference type="EMBL" id="AZEC01000004">
    <property type="protein sequence ID" value="KRL13425.1"/>
    <property type="molecule type" value="Genomic_DNA"/>
</dbReference>
<dbReference type="OrthoDB" id="9807790at2"/>
<keyword evidence="11" id="KW-1133">Transmembrane helix</keyword>
<feature type="domain" description="FtsK" evidence="12">
    <location>
        <begin position="450"/>
        <end position="649"/>
    </location>
</feature>
<dbReference type="PANTHER" id="PTHR22683">
    <property type="entry name" value="SPORULATION PROTEIN RELATED"/>
    <property type="match status" value="1"/>
</dbReference>
<organism evidence="13 14">
    <name type="scientific">Schleiferilactobacillus perolens DSM 12744</name>
    <dbReference type="NCBI Taxonomy" id="1423792"/>
    <lineage>
        <taxon>Bacteria</taxon>
        <taxon>Bacillati</taxon>
        <taxon>Bacillota</taxon>
        <taxon>Bacilli</taxon>
        <taxon>Lactobacillales</taxon>
        <taxon>Lactobacillaceae</taxon>
        <taxon>Schleiferilactobacillus</taxon>
    </lineage>
</organism>
<evidence type="ECO:0000259" key="12">
    <source>
        <dbReference type="PROSITE" id="PS50901"/>
    </source>
</evidence>
<feature type="region of interest" description="Disordered" evidence="10">
    <location>
        <begin position="223"/>
        <end position="260"/>
    </location>
</feature>
<dbReference type="PANTHER" id="PTHR22683:SF41">
    <property type="entry name" value="DNA TRANSLOCASE FTSK"/>
    <property type="match status" value="1"/>
</dbReference>
<feature type="region of interest" description="Disordered" evidence="10">
    <location>
        <begin position="771"/>
        <end position="793"/>
    </location>
</feature>
<dbReference type="SMART" id="SM00382">
    <property type="entry name" value="AAA"/>
    <property type="match status" value="1"/>
</dbReference>
<dbReference type="STRING" id="1423792.FD09_GL002256"/>
<evidence type="ECO:0000256" key="5">
    <source>
        <dbReference type="ARBA" id="ARBA00022829"/>
    </source>
</evidence>
<evidence type="ECO:0000256" key="7">
    <source>
        <dbReference type="ARBA" id="ARBA00023125"/>
    </source>
</evidence>
<evidence type="ECO:0000256" key="10">
    <source>
        <dbReference type="SAM" id="MobiDB-lite"/>
    </source>
</evidence>
<dbReference type="GO" id="GO:0005524">
    <property type="term" value="F:ATP binding"/>
    <property type="evidence" value="ECO:0007669"/>
    <property type="project" value="UniProtKB-UniRule"/>
</dbReference>
<keyword evidence="5" id="KW-0159">Chromosome partition</keyword>
<feature type="transmembrane region" description="Helical" evidence="11">
    <location>
        <begin position="162"/>
        <end position="182"/>
    </location>
</feature>
<dbReference type="PROSITE" id="PS50901">
    <property type="entry name" value="FTSK"/>
    <property type="match status" value="1"/>
</dbReference>
<dbReference type="GO" id="GO:0016020">
    <property type="term" value="C:membrane"/>
    <property type="evidence" value="ECO:0007669"/>
    <property type="project" value="UniProtKB-SubCell"/>
</dbReference>
<dbReference type="InterPro" id="IPR041027">
    <property type="entry name" value="FtsK_alpha"/>
</dbReference>
<feature type="region of interest" description="Disordered" evidence="10">
    <location>
        <begin position="273"/>
        <end position="303"/>
    </location>
</feature>
<dbReference type="SMART" id="SM00843">
    <property type="entry name" value="Ftsk_gamma"/>
    <property type="match status" value="1"/>
</dbReference>
<comment type="subcellular location">
    <subcellularLocation>
        <location evidence="1">Membrane</location>
        <topology evidence="1">Multi-pass membrane protein</topology>
    </subcellularLocation>
</comment>
<dbReference type="CDD" id="cd01127">
    <property type="entry name" value="TrwB_TraG_TraD_VirD4"/>
    <property type="match status" value="1"/>
</dbReference>
<comment type="caution">
    <text evidence="13">The sequence shown here is derived from an EMBL/GenBank/DDBJ whole genome shotgun (WGS) entry which is preliminary data.</text>
</comment>
<evidence type="ECO:0000256" key="1">
    <source>
        <dbReference type="ARBA" id="ARBA00004141"/>
    </source>
</evidence>
<feature type="binding site" evidence="9">
    <location>
        <begin position="467"/>
        <end position="474"/>
    </location>
    <ligand>
        <name>ATP</name>
        <dbReference type="ChEBI" id="CHEBI:30616"/>
    </ligand>
</feature>
<keyword evidence="11" id="KW-0812">Transmembrane</keyword>
<dbReference type="Pfam" id="PF09397">
    <property type="entry name" value="FtsK_gamma"/>
    <property type="match status" value="1"/>
</dbReference>
<dbReference type="InterPro" id="IPR003593">
    <property type="entry name" value="AAA+_ATPase"/>
</dbReference>
<dbReference type="InterPro" id="IPR002543">
    <property type="entry name" value="FtsK_dom"/>
</dbReference>
<feature type="transmembrane region" description="Helical" evidence="11">
    <location>
        <begin position="93"/>
        <end position="112"/>
    </location>
</feature>
<evidence type="ECO:0000256" key="2">
    <source>
        <dbReference type="ARBA" id="ARBA00006474"/>
    </source>
</evidence>
<keyword evidence="11" id="KW-0472">Membrane</keyword>
<evidence type="ECO:0000256" key="3">
    <source>
        <dbReference type="ARBA" id="ARBA00020887"/>
    </source>
</evidence>
<evidence type="ECO:0000313" key="14">
    <source>
        <dbReference type="Proteomes" id="UP000051330"/>
    </source>
</evidence>
<dbReference type="InterPro" id="IPR018541">
    <property type="entry name" value="Ftsk_gamma"/>
</dbReference>
<dbReference type="GO" id="GO:0051301">
    <property type="term" value="P:cell division"/>
    <property type="evidence" value="ECO:0007669"/>
    <property type="project" value="UniProtKB-KW"/>
</dbReference>
<gene>
    <name evidence="13" type="ORF">FD09_GL002256</name>
</gene>
<protein>
    <recommendedName>
        <fullName evidence="3">DNA translocase FtsK</fullName>
    </recommendedName>
</protein>
<dbReference type="InterPro" id="IPR027417">
    <property type="entry name" value="P-loop_NTPase"/>
</dbReference>
<dbReference type="AlphaFoldDB" id="A0A0R1MZH3"/>
<feature type="region of interest" description="Disordered" evidence="10">
    <location>
        <begin position="705"/>
        <end position="725"/>
    </location>
</feature>
<keyword evidence="7" id="KW-0238">DNA-binding</keyword>
<dbReference type="SUPFAM" id="SSF46785">
    <property type="entry name" value="Winged helix' DNA-binding domain"/>
    <property type="match status" value="1"/>
</dbReference>
<keyword evidence="13" id="KW-0132">Cell division</keyword>
<dbReference type="GO" id="GO:0007059">
    <property type="term" value="P:chromosome segregation"/>
    <property type="evidence" value="ECO:0007669"/>
    <property type="project" value="UniProtKB-KW"/>
</dbReference>
<keyword evidence="6 9" id="KW-0067">ATP-binding</keyword>
<accession>A0A0R1MZH3</accession>
<dbReference type="SUPFAM" id="SSF52540">
    <property type="entry name" value="P-loop containing nucleoside triphosphate hydrolases"/>
    <property type="match status" value="1"/>
</dbReference>
<evidence type="ECO:0000256" key="9">
    <source>
        <dbReference type="PROSITE-ProRule" id="PRU00289"/>
    </source>
</evidence>
<dbReference type="Pfam" id="PF01580">
    <property type="entry name" value="FtsK_SpoIIIE"/>
    <property type="match status" value="1"/>
</dbReference>
<dbReference type="Gene3D" id="3.40.50.300">
    <property type="entry name" value="P-loop containing nucleotide triphosphate hydrolases"/>
    <property type="match status" value="1"/>
</dbReference>
<comment type="similarity">
    <text evidence="2">Belongs to the FtsK/SpoIIIE/SftA family.</text>
</comment>
<evidence type="ECO:0000256" key="8">
    <source>
        <dbReference type="ARBA" id="ARBA00025923"/>
    </source>
</evidence>